<dbReference type="PANTHER" id="PTHR24028">
    <property type="entry name" value="CADHERIN-87A"/>
    <property type="match status" value="1"/>
</dbReference>
<keyword evidence="10" id="KW-1185">Reference proteome</keyword>
<reference evidence="9" key="1">
    <citation type="submission" date="2020-11" db="EMBL/GenBank/DDBJ databases">
        <authorList>
            <person name="Tran Van P."/>
        </authorList>
    </citation>
    <scope>NUCLEOTIDE SEQUENCE</scope>
</reference>
<dbReference type="GO" id="GO:0005509">
    <property type="term" value="F:calcium ion binding"/>
    <property type="evidence" value="ECO:0007669"/>
    <property type="project" value="UniProtKB-UniRule"/>
</dbReference>
<gene>
    <name evidence="9" type="ORF">DSTB1V02_LOCUS74</name>
</gene>
<evidence type="ECO:0000256" key="3">
    <source>
        <dbReference type="ARBA" id="ARBA00022989"/>
    </source>
</evidence>
<feature type="region of interest" description="Disordered" evidence="6">
    <location>
        <begin position="401"/>
        <end position="427"/>
    </location>
</feature>
<feature type="domain" description="Cadherin" evidence="8">
    <location>
        <begin position="151"/>
        <end position="268"/>
    </location>
</feature>
<keyword evidence="3" id="KW-1133">Transmembrane helix</keyword>
<dbReference type="InterPro" id="IPR002126">
    <property type="entry name" value="Cadherin-like_dom"/>
</dbReference>
<evidence type="ECO:0000259" key="8">
    <source>
        <dbReference type="PROSITE" id="PS50268"/>
    </source>
</evidence>
<dbReference type="GO" id="GO:0007156">
    <property type="term" value="P:homophilic cell adhesion via plasma membrane adhesion molecules"/>
    <property type="evidence" value="ECO:0007669"/>
    <property type="project" value="InterPro"/>
</dbReference>
<feature type="compositionally biased region" description="Basic and acidic residues" evidence="6">
    <location>
        <begin position="410"/>
        <end position="427"/>
    </location>
</feature>
<evidence type="ECO:0000256" key="5">
    <source>
        <dbReference type="PROSITE-ProRule" id="PRU00043"/>
    </source>
</evidence>
<evidence type="ECO:0000256" key="6">
    <source>
        <dbReference type="SAM" id="MobiDB-lite"/>
    </source>
</evidence>
<dbReference type="EMBL" id="CAJPEV010000004">
    <property type="protein sequence ID" value="CAG0878550.1"/>
    <property type="molecule type" value="Genomic_DNA"/>
</dbReference>
<keyword evidence="4" id="KW-0325">Glycoprotein</keyword>
<keyword evidence="2" id="KW-0812">Transmembrane</keyword>
<dbReference type="GO" id="GO:0005886">
    <property type="term" value="C:plasma membrane"/>
    <property type="evidence" value="ECO:0007669"/>
    <property type="project" value="TreeGrafter"/>
</dbReference>
<dbReference type="PROSITE" id="PS50268">
    <property type="entry name" value="CADHERIN_2"/>
    <property type="match status" value="2"/>
</dbReference>
<protein>
    <recommendedName>
        <fullName evidence="8">Cadherin domain-containing protein</fullName>
    </recommendedName>
</protein>
<proteinExistence type="predicted"/>
<sequence length="427" mass="47012">MSPGWKREGGIFFLFLLLMCSVRRTEGRPPEFDIYGSGYRRVLLIPASTPVAGPEGTPILRIMAQDFDGDTPLEFSLTGRSANNILSVKPMPCLKGARYCEADLRLMRQLEAGRNYDAILRVQDTRGESREVDLRVNATKGNYTLRDTFPNYRNAPVLVPEDVAVGTVVYSVIVNKDPELRGSPDCSLDTQTEESGKAFTVSQPSIAGENLNVSIALAKPLDFETRSLYHLTLVCKDAYVERKVDNRNVVSLDVILVVVDVQDTPPVFLNAPPLTIIPSNAAKGDTLTQVKAVDGDRGSSRAIRYSLRRSDNPWVSYFSVDEESGKVMLSRSLAELAEAGKERLVLELPVMAEERVTSASDFATSDQATIVNIGFHIDEAFSNLPPSFSSDKSVSVPILFAFDPNPSSEGGRREGEDSREMHREDAL</sequence>
<dbReference type="CDD" id="cd11304">
    <property type="entry name" value="Cadherin_repeat"/>
    <property type="match status" value="2"/>
</dbReference>
<feature type="domain" description="Cadherin" evidence="8">
    <location>
        <begin position="269"/>
        <end position="388"/>
    </location>
</feature>
<dbReference type="PANTHER" id="PTHR24028:SF146">
    <property type="entry name" value="CADHERIN 96CB, ISOFORM D-RELATED"/>
    <property type="match status" value="1"/>
</dbReference>
<dbReference type="Proteomes" id="UP000677054">
    <property type="component" value="Unassembled WGS sequence"/>
</dbReference>
<feature type="signal peptide" evidence="7">
    <location>
        <begin position="1"/>
        <end position="27"/>
    </location>
</feature>
<dbReference type="InterPro" id="IPR015919">
    <property type="entry name" value="Cadherin-like_sf"/>
</dbReference>
<evidence type="ECO:0000313" key="9">
    <source>
        <dbReference type="EMBL" id="CAD7240036.1"/>
    </source>
</evidence>
<comment type="subcellular location">
    <subcellularLocation>
        <location evidence="1">Membrane</location>
        <topology evidence="1">Single-pass membrane protein</topology>
    </subcellularLocation>
</comment>
<dbReference type="Gene3D" id="2.60.40.60">
    <property type="entry name" value="Cadherins"/>
    <property type="match status" value="2"/>
</dbReference>
<evidence type="ECO:0000313" key="10">
    <source>
        <dbReference type="Proteomes" id="UP000677054"/>
    </source>
</evidence>
<evidence type="ECO:0000256" key="4">
    <source>
        <dbReference type="ARBA" id="ARBA00023180"/>
    </source>
</evidence>
<dbReference type="OrthoDB" id="6374040at2759"/>
<feature type="chain" id="PRO_5036402371" description="Cadherin domain-containing protein" evidence="7">
    <location>
        <begin position="28"/>
        <end position="427"/>
    </location>
</feature>
<dbReference type="SUPFAM" id="SSF49313">
    <property type="entry name" value="Cadherin-like"/>
    <property type="match status" value="2"/>
</dbReference>
<keyword evidence="3" id="KW-0472">Membrane</keyword>
<keyword evidence="7" id="KW-0732">Signal</keyword>
<dbReference type="EMBL" id="LR899521">
    <property type="protein sequence ID" value="CAD7240036.1"/>
    <property type="molecule type" value="Genomic_DNA"/>
</dbReference>
<keyword evidence="5" id="KW-0106">Calcium</keyword>
<dbReference type="InterPro" id="IPR050174">
    <property type="entry name" value="Protocadherin/Cadherin-CA"/>
</dbReference>
<evidence type="ECO:0000256" key="1">
    <source>
        <dbReference type="ARBA" id="ARBA00004167"/>
    </source>
</evidence>
<organism evidence="9">
    <name type="scientific">Darwinula stevensoni</name>
    <dbReference type="NCBI Taxonomy" id="69355"/>
    <lineage>
        <taxon>Eukaryota</taxon>
        <taxon>Metazoa</taxon>
        <taxon>Ecdysozoa</taxon>
        <taxon>Arthropoda</taxon>
        <taxon>Crustacea</taxon>
        <taxon>Oligostraca</taxon>
        <taxon>Ostracoda</taxon>
        <taxon>Podocopa</taxon>
        <taxon>Podocopida</taxon>
        <taxon>Darwinulocopina</taxon>
        <taxon>Darwinuloidea</taxon>
        <taxon>Darwinulidae</taxon>
        <taxon>Darwinula</taxon>
    </lineage>
</organism>
<name>A0A7R8WY09_9CRUS</name>
<accession>A0A7R8WY09</accession>
<evidence type="ECO:0000256" key="2">
    <source>
        <dbReference type="ARBA" id="ARBA00022692"/>
    </source>
</evidence>
<dbReference type="AlphaFoldDB" id="A0A7R8WY09"/>
<evidence type="ECO:0000256" key="7">
    <source>
        <dbReference type="SAM" id="SignalP"/>
    </source>
</evidence>